<proteinExistence type="predicted"/>
<dbReference type="OrthoDB" id="5736381at2"/>
<dbReference type="Proteomes" id="UP000186878">
    <property type="component" value="Unassembled WGS sequence"/>
</dbReference>
<protein>
    <recommendedName>
        <fullName evidence="3">Phage protein, HK97 gp10 family</fullName>
    </recommendedName>
</protein>
<evidence type="ECO:0000313" key="1">
    <source>
        <dbReference type="EMBL" id="OLO05280.1"/>
    </source>
</evidence>
<dbReference type="STRING" id="404433.BTW07_04425"/>
<dbReference type="Pfam" id="PF04883">
    <property type="entry name" value="HK97-gp10_like"/>
    <property type="match status" value="1"/>
</dbReference>
<dbReference type="EMBL" id="MSDO01000004">
    <property type="protein sequence ID" value="OLO05280.1"/>
    <property type="molecule type" value="Genomic_DNA"/>
</dbReference>
<gene>
    <name evidence="1" type="ORF">BTW07_04425</name>
</gene>
<dbReference type="InterPro" id="IPR010064">
    <property type="entry name" value="HK97-gp10_tail"/>
</dbReference>
<name>A0A1Q8SUZ9_9GAMM</name>
<comment type="caution">
    <text evidence="1">The sequence shown here is derived from an EMBL/GenBank/DDBJ whole genome shotgun (WGS) entry which is preliminary data.</text>
</comment>
<reference evidence="1 2" key="1">
    <citation type="submission" date="2016-12" db="EMBL/GenBank/DDBJ databases">
        <title>Draft genome sequences of strains Salinicola socius SMB35, Salinicola sp. MH3R3-1 and Chromohalobacter sp. SMB17 from the Verkhnekamsk potash mining region of Russia.</title>
        <authorList>
            <person name="Mavrodi D.V."/>
            <person name="Olsson B.E."/>
            <person name="Korsakova E.S."/>
            <person name="Pyankova A."/>
            <person name="Mavrodi O.V."/>
            <person name="Plotnikova E.G."/>
        </authorList>
    </citation>
    <scope>NUCLEOTIDE SEQUENCE [LARGE SCALE GENOMIC DNA]</scope>
    <source>
        <strain evidence="1 2">SMB35</strain>
    </source>
</reference>
<dbReference type="RefSeq" id="WP_075568964.1">
    <property type="nucleotide sequence ID" value="NZ_MSDO01000004.1"/>
</dbReference>
<keyword evidence="2" id="KW-1185">Reference proteome</keyword>
<dbReference type="AlphaFoldDB" id="A0A1Q8SUZ9"/>
<evidence type="ECO:0008006" key="3">
    <source>
        <dbReference type="Google" id="ProtNLM"/>
    </source>
</evidence>
<evidence type="ECO:0000313" key="2">
    <source>
        <dbReference type="Proteomes" id="UP000186878"/>
    </source>
</evidence>
<accession>A0A1Q8SUZ9</accession>
<sequence length="139" mass="15691">MNTTHLDWSTLPDLEAELRLLEKAESERVLRQGARAGAGVFRDEARRRVKKRTGKLAKNIISDTAKVDSRTRATAGVRVREEGKASNPRNAFYWKFIEYGTSTIPAAPFIRPAFETKQEEAARAVFVKCNQAIDKVLTR</sequence>
<organism evidence="1 2">
    <name type="scientific">Salinicola socius</name>
    <dbReference type="NCBI Taxonomy" id="404433"/>
    <lineage>
        <taxon>Bacteria</taxon>
        <taxon>Pseudomonadati</taxon>
        <taxon>Pseudomonadota</taxon>
        <taxon>Gammaproteobacteria</taxon>
        <taxon>Oceanospirillales</taxon>
        <taxon>Halomonadaceae</taxon>
        <taxon>Salinicola</taxon>
    </lineage>
</organism>
<dbReference type="NCBIfam" id="TIGR01725">
    <property type="entry name" value="phge_HK97_gp10"/>
    <property type="match status" value="1"/>
</dbReference>